<dbReference type="InterPro" id="IPR016098">
    <property type="entry name" value="CAP/MinC_C"/>
</dbReference>
<keyword evidence="2" id="KW-0175">Coiled coil</keyword>
<accession>A0ABN9RBW7</accession>
<comment type="similarity">
    <text evidence="1">Belongs to the TBCC family.</text>
</comment>
<feature type="region of interest" description="Disordered" evidence="3">
    <location>
        <begin position="2044"/>
        <end position="2088"/>
    </location>
</feature>
<feature type="compositionally biased region" description="Basic and acidic residues" evidence="3">
    <location>
        <begin position="1212"/>
        <end position="1230"/>
    </location>
</feature>
<evidence type="ECO:0000256" key="1">
    <source>
        <dbReference type="ARBA" id="ARBA00008848"/>
    </source>
</evidence>
<evidence type="ECO:0000256" key="2">
    <source>
        <dbReference type="SAM" id="Coils"/>
    </source>
</evidence>
<feature type="region of interest" description="Disordered" evidence="3">
    <location>
        <begin position="1157"/>
        <end position="1380"/>
    </location>
</feature>
<proteinExistence type="inferred from homology"/>
<dbReference type="InterPro" id="IPR039093">
    <property type="entry name" value="XRP2"/>
</dbReference>
<dbReference type="Pfam" id="PF07986">
    <property type="entry name" value="TBCC"/>
    <property type="match status" value="1"/>
</dbReference>
<dbReference type="PROSITE" id="PS51329">
    <property type="entry name" value="C_CAP_COFACTOR_C"/>
    <property type="match status" value="1"/>
</dbReference>
<dbReference type="EMBL" id="CAUYUJ010005980">
    <property type="protein sequence ID" value="CAK0815702.1"/>
    <property type="molecule type" value="Genomic_DNA"/>
</dbReference>
<feature type="region of interest" description="Disordered" evidence="3">
    <location>
        <begin position="2116"/>
        <end position="2147"/>
    </location>
</feature>
<organism evidence="5 6">
    <name type="scientific">Prorocentrum cordatum</name>
    <dbReference type="NCBI Taxonomy" id="2364126"/>
    <lineage>
        <taxon>Eukaryota</taxon>
        <taxon>Sar</taxon>
        <taxon>Alveolata</taxon>
        <taxon>Dinophyceae</taxon>
        <taxon>Prorocentrales</taxon>
        <taxon>Prorocentraceae</taxon>
        <taxon>Prorocentrum</taxon>
    </lineage>
</organism>
<evidence type="ECO:0000256" key="3">
    <source>
        <dbReference type="SAM" id="MobiDB-lite"/>
    </source>
</evidence>
<comment type="caution">
    <text evidence="5">The sequence shown here is derived from an EMBL/GenBank/DDBJ whole genome shotgun (WGS) entry which is preliminary data.</text>
</comment>
<feature type="region of interest" description="Disordered" evidence="3">
    <location>
        <begin position="1951"/>
        <end position="1976"/>
    </location>
</feature>
<evidence type="ECO:0000313" key="5">
    <source>
        <dbReference type="EMBL" id="CAK0815702.1"/>
    </source>
</evidence>
<feature type="region of interest" description="Disordered" evidence="3">
    <location>
        <begin position="1641"/>
        <end position="1736"/>
    </location>
</feature>
<feature type="compositionally biased region" description="Low complexity" evidence="3">
    <location>
        <begin position="1362"/>
        <end position="1376"/>
    </location>
</feature>
<feature type="compositionally biased region" description="Low complexity" evidence="3">
    <location>
        <begin position="1274"/>
        <end position="1290"/>
    </location>
</feature>
<dbReference type="Gene3D" id="2.160.20.70">
    <property type="match status" value="1"/>
</dbReference>
<protein>
    <recommendedName>
        <fullName evidence="4">C-CAP/cofactor C-like domain-containing protein</fullName>
    </recommendedName>
</protein>
<name>A0ABN9RBW7_9DINO</name>
<feature type="region of interest" description="Disordered" evidence="3">
    <location>
        <begin position="855"/>
        <end position="875"/>
    </location>
</feature>
<feature type="coiled-coil region" evidence="2">
    <location>
        <begin position="451"/>
        <end position="509"/>
    </location>
</feature>
<feature type="compositionally biased region" description="Basic residues" evidence="3">
    <location>
        <begin position="1951"/>
        <end position="1963"/>
    </location>
</feature>
<feature type="compositionally biased region" description="Low complexity" evidence="3">
    <location>
        <begin position="2073"/>
        <end position="2084"/>
    </location>
</feature>
<feature type="compositionally biased region" description="Low complexity" evidence="3">
    <location>
        <begin position="1231"/>
        <end position="1248"/>
    </location>
</feature>
<feature type="region of interest" description="Disordered" evidence="3">
    <location>
        <begin position="2002"/>
        <end position="2027"/>
    </location>
</feature>
<feature type="domain" description="C-CAP/cofactor C-like" evidence="4">
    <location>
        <begin position="1458"/>
        <end position="1611"/>
    </location>
</feature>
<dbReference type="InterPro" id="IPR017901">
    <property type="entry name" value="C-CAP_CF_C-like"/>
</dbReference>
<feature type="compositionally biased region" description="Basic residues" evidence="3">
    <location>
        <begin position="2002"/>
        <end position="2014"/>
    </location>
</feature>
<sequence length="2147" mass="230420">SPLWPTRVAYPCRARGLEARLVPRAPPPMQRGSYDVGSIATLLRQTEANLAVLNRPLEEPRHLLPPAGAYPAASIAADLVAAAAAQPTFVHAAAAPTAAGIAGGAELEAQLGQLRAGVQGLEGRLEDELRAFLAICEKRFQAREEQLRGLAQGAQAAADAACQGAARRVDARLQELERSAQAGEERALHEVWESVKGLQADARAADARARRCALADDVADRIREVEQAGQHRLEERLAVLERRAAEHRAQVESQCEAWKEALGQRCGALEQRLWEQQGDRNDLVDSVLKRLPEAGPVRELREEAKARAYSEEVQLRRLSACEAKLSKLPALEAKVDFAAGQVSQQAEEQAEALRTAVEATQRLSQKLLGLEASCQQADVQAAALEARLEGVLDCGQAGASRGAEALELRLQQRVQEAEARAQRSASRLEQGVAQQLAALSRRVDEEGRDAQQQLEAQLQELEGAQHHLERLASELRAEVAERATDPAAVQQLEAQLGDLRAAQQQQLEKLGELEGAQRQQLAQQLEGLRELEGTHRQQLEHLATELRAEVGEKATDPGALQQLETNQQKLQDQMRELEGAHQQQLEHLAAELRAEVGEKATDPGALQQLEANQQKLQANQQKLQDQMRELERAHQQHLERLAVELRAEAAGAQTAESRMHGVVSELVRADQERRDRQLAGLPSREEFDAVAARVGLFEARAAELAAASAAAQAESAGTRAASARVADLAGGVQDLTSGIEDIRVQVAALEGSLEGSLARAAGSEQRAESACAVVRRLDLELQSMRAGGIDEQLGGRTLDELLDARDAEVLQRSSAALGDVWAELAELRAQLGSTDSQVQALRGARHAVAQPHDALAATRGTSRSPSQAAEAVPRHTRLEERLAQAEAQLDHLRDSQVPKIEARVWDLEKPGLEARTACLERQVAVLEAEGRGALPARKGSSSEEGAPQSVSLSVSALTSRLNRLEDQISGANLEGASLSQLPEPLYVALRLRWPSGSAGAPGPAQISEGELAPILQGILHGAALVQLQRDAGPGGASPRGITCWLAVEDARAAEAELRRQLRAEDSPLRRALPGLLAEESSAALQQAVTSPVTRELASRLDDLERSRELFTSDLEQVEHRVLHVERLAFATPGLGTEALGHPAGLPPAAGELAPLAAHARAHASVHQPPRSAQAAGDDSDEELDFDNEDSQEPGPVWQRRPAPPPAAAGARRQAEPRRSEPGRPAGRRDPLGSSTASSLSGSAADGRLPPAPAQVRGRGVGDRSPLEPAEPEGRAAPPAGSPAEGAPSASQAVTPEAGSQDEGGEPRLQAAGDRSLSALLEEADRASPLQASAGREAVPAPSVAEPRSEPRATAAGVFQDQAAASAPSPTARPPAAGRRRLARATGLPVVARANNASRDEEIQRAFAAMGSSGAGGVLSWDDVRAYLGDHLGFGQADAARLFGPGGLAEAGEVEGVVTLDLFRSGYAALNPYRILTRQDEIIMRKPGSINVQEISLDGLENCEVYICDLTAQADLDFCSGCLILIGPCRGPVSMRDCKNCVCWVAASEFRAKNCQGCTFHLYSRTEPAIEDSEDLVFAPWCASYPRCASQFESAGFDPVANRWNCVVDVGGRRGSPAAGVCCWRVASLAEVVELTVELDERPEVAAPPDSPGPAVTHQAPRPTSPPRRGGGQSLSGRLWPASCRSGLRCRQPRPQARDHAPTASSTSRGTGPPAPRPSCPGRGRPPPRARPRQPWPSRAACWGWTATRMTATLRLVLRIPLLVLGTPSARQRQARARQRQLQALAAPPQATATRRTRAIARRCARSVPRCPQPWPGCTATPRGQWGARHRQALALAAPPQATATRTRARARRCARSVPRCPQPWPGCTATPRGQWGARRRQALALAAPPQTTATRRTRARARQCARSVPWCPQPWPPAGAPGRFHGVLSHGRVVRRRLAGSGARGIVRRRRWRRHRRRQRQGGRGREPASAPGRFHGVLSHGRVVRRRLAGRGARGIVRRRRWRRHRRRQRRGGRGREPASAPGRFHGVLSHGRVVRRRLAGRGRDDCLGGRGGTDEPRALEQRPSDALVRWQHQQGGQGAHAAGEPRELEWRLASGSLRTAGRRCASQHGSFGGCSAGGFGRRRRPPAAAPPGSGRRFGCAGGLGL</sequence>
<feature type="compositionally biased region" description="Pro residues" evidence="3">
    <location>
        <begin position="1712"/>
        <end position="1724"/>
    </location>
</feature>
<dbReference type="PANTHER" id="PTHR15440">
    <property type="entry name" value="XRP2 PROTEIN"/>
    <property type="match status" value="1"/>
</dbReference>
<feature type="non-terminal residue" evidence="5">
    <location>
        <position position="1"/>
    </location>
</feature>
<dbReference type="PANTHER" id="PTHR15440:SF0">
    <property type="entry name" value="PROTEIN XRP2"/>
    <property type="match status" value="1"/>
</dbReference>
<evidence type="ECO:0000313" key="6">
    <source>
        <dbReference type="Proteomes" id="UP001189429"/>
    </source>
</evidence>
<feature type="compositionally biased region" description="Acidic residues" evidence="3">
    <location>
        <begin position="1177"/>
        <end position="1191"/>
    </location>
</feature>
<feature type="coiled-coil region" evidence="2">
    <location>
        <begin position="230"/>
        <end position="257"/>
    </location>
</feature>
<feature type="coiled-coil region" evidence="2">
    <location>
        <begin position="560"/>
        <end position="640"/>
    </location>
</feature>
<dbReference type="InterPro" id="IPR012945">
    <property type="entry name" value="Tubulin-bd_cofactor_C_dom"/>
</dbReference>
<feature type="compositionally biased region" description="Basic and acidic residues" evidence="3">
    <location>
        <begin position="2044"/>
        <end position="2065"/>
    </location>
</feature>
<evidence type="ECO:0000259" key="4">
    <source>
        <dbReference type="PROSITE" id="PS51329"/>
    </source>
</evidence>
<gene>
    <name evidence="5" type="ORF">PCOR1329_LOCUS18900</name>
</gene>
<keyword evidence="6" id="KW-1185">Reference proteome</keyword>
<reference evidence="5" key="1">
    <citation type="submission" date="2023-10" db="EMBL/GenBank/DDBJ databases">
        <authorList>
            <person name="Chen Y."/>
            <person name="Shah S."/>
            <person name="Dougan E. K."/>
            <person name="Thang M."/>
            <person name="Chan C."/>
        </authorList>
    </citation>
    <scope>NUCLEOTIDE SEQUENCE [LARGE SCALE GENOMIC DNA]</scope>
</reference>
<dbReference type="Proteomes" id="UP001189429">
    <property type="component" value="Unassembled WGS sequence"/>
</dbReference>